<feature type="signal peptide" evidence="1">
    <location>
        <begin position="1"/>
        <end position="23"/>
    </location>
</feature>
<proteinExistence type="predicted"/>
<dbReference type="Pfam" id="PF14100">
    <property type="entry name" value="DUF6807"/>
    <property type="match status" value="1"/>
</dbReference>
<dbReference type="EMBL" id="CP036271">
    <property type="protein sequence ID" value="QDT54693.1"/>
    <property type="molecule type" value="Genomic_DNA"/>
</dbReference>
<keyword evidence="3" id="KW-1185">Reference proteome</keyword>
<organism evidence="2 3">
    <name type="scientific">Caulifigura coniformis</name>
    <dbReference type="NCBI Taxonomy" id="2527983"/>
    <lineage>
        <taxon>Bacteria</taxon>
        <taxon>Pseudomonadati</taxon>
        <taxon>Planctomycetota</taxon>
        <taxon>Planctomycetia</taxon>
        <taxon>Planctomycetales</taxon>
        <taxon>Planctomycetaceae</taxon>
        <taxon>Caulifigura</taxon>
    </lineage>
</organism>
<reference evidence="2 3" key="1">
    <citation type="submission" date="2019-02" db="EMBL/GenBank/DDBJ databases">
        <title>Deep-cultivation of Planctomycetes and their phenomic and genomic characterization uncovers novel biology.</title>
        <authorList>
            <person name="Wiegand S."/>
            <person name="Jogler M."/>
            <person name="Boedeker C."/>
            <person name="Pinto D."/>
            <person name="Vollmers J."/>
            <person name="Rivas-Marin E."/>
            <person name="Kohn T."/>
            <person name="Peeters S.H."/>
            <person name="Heuer A."/>
            <person name="Rast P."/>
            <person name="Oberbeckmann S."/>
            <person name="Bunk B."/>
            <person name="Jeske O."/>
            <person name="Meyerdierks A."/>
            <person name="Storesund J.E."/>
            <person name="Kallscheuer N."/>
            <person name="Luecker S."/>
            <person name="Lage O.M."/>
            <person name="Pohl T."/>
            <person name="Merkel B.J."/>
            <person name="Hornburger P."/>
            <person name="Mueller R.-W."/>
            <person name="Bruemmer F."/>
            <person name="Labrenz M."/>
            <person name="Spormann A.M."/>
            <person name="Op den Camp H."/>
            <person name="Overmann J."/>
            <person name="Amann R."/>
            <person name="Jetten M.S.M."/>
            <person name="Mascher T."/>
            <person name="Medema M.H."/>
            <person name="Devos D.P."/>
            <person name="Kaster A.-K."/>
            <person name="Ovreas L."/>
            <person name="Rohde M."/>
            <person name="Galperin M.Y."/>
            <person name="Jogler C."/>
        </authorList>
    </citation>
    <scope>NUCLEOTIDE SEQUENCE [LARGE SCALE GENOMIC DNA]</scope>
    <source>
        <strain evidence="2 3">Pan44</strain>
    </source>
</reference>
<feature type="chain" id="PRO_5021799067" description="Methane oxygenase PmoA" evidence="1">
    <location>
        <begin position="24"/>
        <end position="393"/>
    </location>
</feature>
<evidence type="ECO:0008006" key="4">
    <source>
        <dbReference type="Google" id="ProtNLM"/>
    </source>
</evidence>
<dbReference type="AlphaFoldDB" id="A0A517SEY5"/>
<dbReference type="RefSeq" id="WP_145030532.1">
    <property type="nucleotide sequence ID" value="NZ_CP036271.1"/>
</dbReference>
<dbReference type="OrthoDB" id="242279at2"/>
<evidence type="ECO:0000256" key="1">
    <source>
        <dbReference type="SAM" id="SignalP"/>
    </source>
</evidence>
<evidence type="ECO:0000313" key="2">
    <source>
        <dbReference type="EMBL" id="QDT54693.1"/>
    </source>
</evidence>
<gene>
    <name evidence="2" type="ORF">Pan44_27280</name>
</gene>
<evidence type="ECO:0000313" key="3">
    <source>
        <dbReference type="Proteomes" id="UP000315700"/>
    </source>
</evidence>
<dbReference type="InterPro" id="IPR029475">
    <property type="entry name" value="DUF6807"/>
</dbReference>
<protein>
    <recommendedName>
        <fullName evidence="4">Methane oxygenase PmoA</fullName>
    </recommendedName>
</protein>
<name>A0A517SEY5_9PLAN</name>
<accession>A0A517SEY5</accession>
<keyword evidence="1" id="KW-0732">Signal</keyword>
<dbReference type="KEGG" id="ccos:Pan44_27280"/>
<sequence precursor="true">MPRLALSALFSLCVIAAGSFAAADEVLLTKGEQVVTATIGDEGFLAYQFNVGRKKPFFLPVAAAGGFTELKKRLETPGSNQDQLLNSVFVISEGAILRSTPRSRDAKETLKFGELLVASKIEGNAIYIPAKDGWLSAMNVVPIASTVVRLINDEIPLVKIDKKDPRYYDHPHHKGIWFSIDEINGLKHWAEGHNIVNKSVELVTPKGETAVMKVVNHWVNEKNEPVLEETSTIRIHANRLIDYDATLKAVAGPVTFGHTKEGMFAVRVPNSMREIMAGAHVVSDAGVEGTKALWGQPTPWIDYEGKIGDALYGVTVMDHPGNFRPSRYHVRDYGLFAISPFGDPDYTNKKVETPPHELKQGESVQLRYGVYVHPGDAKAADVAGTFKKFAETK</sequence>
<dbReference type="InParanoid" id="A0A517SEY5"/>
<dbReference type="Proteomes" id="UP000315700">
    <property type="component" value="Chromosome"/>
</dbReference>